<dbReference type="GO" id="GO:0009279">
    <property type="term" value="C:cell outer membrane"/>
    <property type="evidence" value="ECO:0007669"/>
    <property type="project" value="UniProtKB-SubCell"/>
</dbReference>
<dbReference type="RefSeq" id="WP_261516136.1">
    <property type="nucleotide sequence ID" value="NZ_JAODNV010000013.1"/>
</dbReference>
<gene>
    <name evidence="7" type="ORF">NYR54_13120</name>
</gene>
<keyword evidence="8" id="KW-1185">Reference proteome</keyword>
<reference evidence="7" key="1">
    <citation type="submission" date="2022-08" db="EMBL/GenBank/DDBJ databases">
        <title>Chelativorans sichuanense sp. nov., a paraffin oil-degrading bacterium isolated from a mixture of oil-based drill cuttings and paddy soil.</title>
        <authorList>
            <person name="Yu J."/>
            <person name="Liu H."/>
            <person name="Chen Q."/>
        </authorList>
    </citation>
    <scope>NUCLEOTIDE SEQUENCE</scope>
    <source>
        <strain evidence="7">SCAU 2101</strain>
    </source>
</reference>
<dbReference type="PANTHER" id="PTHR30329">
    <property type="entry name" value="STATOR ELEMENT OF FLAGELLAR MOTOR COMPLEX"/>
    <property type="match status" value="1"/>
</dbReference>
<comment type="caution">
    <text evidence="7">The sequence shown here is derived from an EMBL/GenBank/DDBJ whole genome shotgun (WGS) entry which is preliminary data.</text>
</comment>
<dbReference type="InterPro" id="IPR006665">
    <property type="entry name" value="OmpA-like"/>
</dbReference>
<accession>A0A9X3BA09</accession>
<dbReference type="SUPFAM" id="SSF103088">
    <property type="entry name" value="OmpA-like"/>
    <property type="match status" value="1"/>
</dbReference>
<sequence>MHRLATAAAGFLAAFLWTGGVFAAGADVDGSADYPDIGRFEGSWITHYDAKDFDEYWIATGPVERAERGEGMMLEGRVVRIAYKLDPGPSVLEVARNYENRLTGSGYEILYKCRDKDCGGYNFRYSGTEVMPMPFMSVNLDDFRYIAAVKKGDPTVYASVLVSINNGQVLNQVIVVETGEMEDRMVDAKEMAKAISDTGKIAIYGIHFDTDKTDIKPESRPALDQIAELMKSNPELKILVVGHTDNQGSMEYNLDLSMRRAQAIVAELTSTYGIAAERLTPAGAGFLSPVASNRTEAGRAENRRVELVER</sequence>
<keyword evidence="2 4" id="KW-0472">Membrane</keyword>
<dbReference type="InterPro" id="IPR050330">
    <property type="entry name" value="Bact_OuterMem_StrucFunc"/>
</dbReference>
<keyword evidence="5" id="KW-0732">Signal</keyword>
<organism evidence="7 8">
    <name type="scientific">Chelativorans petroleitrophicus</name>
    <dbReference type="NCBI Taxonomy" id="2975484"/>
    <lineage>
        <taxon>Bacteria</taxon>
        <taxon>Pseudomonadati</taxon>
        <taxon>Pseudomonadota</taxon>
        <taxon>Alphaproteobacteria</taxon>
        <taxon>Hyphomicrobiales</taxon>
        <taxon>Phyllobacteriaceae</taxon>
        <taxon>Chelativorans</taxon>
    </lineage>
</organism>
<dbReference type="CDD" id="cd07185">
    <property type="entry name" value="OmpA_C-like"/>
    <property type="match status" value="1"/>
</dbReference>
<comment type="subcellular location">
    <subcellularLocation>
        <location evidence="1">Cell outer membrane</location>
    </subcellularLocation>
</comment>
<feature type="signal peptide" evidence="5">
    <location>
        <begin position="1"/>
        <end position="23"/>
    </location>
</feature>
<feature type="domain" description="OmpA-like" evidence="6">
    <location>
        <begin position="195"/>
        <end position="310"/>
    </location>
</feature>
<keyword evidence="3" id="KW-0998">Cell outer membrane</keyword>
<dbReference type="PRINTS" id="PR01021">
    <property type="entry name" value="OMPADOMAIN"/>
</dbReference>
<evidence type="ECO:0000313" key="8">
    <source>
        <dbReference type="Proteomes" id="UP001149009"/>
    </source>
</evidence>
<dbReference type="PROSITE" id="PS51123">
    <property type="entry name" value="OMPA_2"/>
    <property type="match status" value="1"/>
</dbReference>
<evidence type="ECO:0000313" key="7">
    <source>
        <dbReference type="EMBL" id="MCT8991221.1"/>
    </source>
</evidence>
<feature type="chain" id="PRO_5040759258" evidence="5">
    <location>
        <begin position="24"/>
        <end position="310"/>
    </location>
</feature>
<dbReference type="InterPro" id="IPR006664">
    <property type="entry name" value="OMP_bac"/>
</dbReference>
<dbReference type="AlphaFoldDB" id="A0A9X3BA09"/>
<dbReference type="InterPro" id="IPR036737">
    <property type="entry name" value="OmpA-like_sf"/>
</dbReference>
<evidence type="ECO:0000256" key="2">
    <source>
        <dbReference type="ARBA" id="ARBA00023136"/>
    </source>
</evidence>
<dbReference type="Gene3D" id="3.30.1330.60">
    <property type="entry name" value="OmpA-like domain"/>
    <property type="match status" value="1"/>
</dbReference>
<dbReference type="Pfam" id="PF00691">
    <property type="entry name" value="OmpA"/>
    <property type="match status" value="1"/>
</dbReference>
<dbReference type="PANTHER" id="PTHR30329:SF21">
    <property type="entry name" value="LIPOPROTEIN YIAD-RELATED"/>
    <property type="match status" value="1"/>
</dbReference>
<proteinExistence type="predicted"/>
<dbReference type="Proteomes" id="UP001149009">
    <property type="component" value="Unassembled WGS sequence"/>
</dbReference>
<name>A0A9X3BA09_9HYPH</name>
<evidence type="ECO:0000256" key="1">
    <source>
        <dbReference type="ARBA" id="ARBA00004442"/>
    </source>
</evidence>
<protein>
    <submittedName>
        <fullName evidence="7">OmpA family protein</fullName>
    </submittedName>
</protein>
<evidence type="ECO:0000256" key="5">
    <source>
        <dbReference type="SAM" id="SignalP"/>
    </source>
</evidence>
<dbReference type="EMBL" id="JAODNV010000013">
    <property type="protein sequence ID" value="MCT8991221.1"/>
    <property type="molecule type" value="Genomic_DNA"/>
</dbReference>
<evidence type="ECO:0000256" key="4">
    <source>
        <dbReference type="PROSITE-ProRule" id="PRU00473"/>
    </source>
</evidence>
<evidence type="ECO:0000259" key="6">
    <source>
        <dbReference type="PROSITE" id="PS51123"/>
    </source>
</evidence>
<evidence type="ECO:0000256" key="3">
    <source>
        <dbReference type="ARBA" id="ARBA00023237"/>
    </source>
</evidence>